<dbReference type="InterPro" id="IPR049326">
    <property type="entry name" value="Rhodopsin_dom_fungi"/>
</dbReference>
<evidence type="ECO:0000256" key="6">
    <source>
        <dbReference type="SAM" id="Phobius"/>
    </source>
</evidence>
<feature type="transmembrane region" description="Helical" evidence="6">
    <location>
        <begin position="195"/>
        <end position="212"/>
    </location>
</feature>
<dbReference type="Pfam" id="PF20684">
    <property type="entry name" value="Fung_rhodopsin"/>
    <property type="match status" value="1"/>
</dbReference>
<evidence type="ECO:0000256" key="2">
    <source>
        <dbReference type="ARBA" id="ARBA00022692"/>
    </source>
</evidence>
<keyword evidence="2 6" id="KW-0812">Transmembrane</keyword>
<evidence type="ECO:0000313" key="9">
    <source>
        <dbReference type="Proteomes" id="UP000054481"/>
    </source>
</evidence>
<evidence type="ECO:0000256" key="1">
    <source>
        <dbReference type="ARBA" id="ARBA00004141"/>
    </source>
</evidence>
<evidence type="ECO:0000256" key="4">
    <source>
        <dbReference type="ARBA" id="ARBA00023136"/>
    </source>
</evidence>
<gene>
    <name evidence="8" type="ORF">HIM_10851</name>
</gene>
<name>A0A0F7ZRK4_9HYPO</name>
<sequence length="404" mass="45650">MADSMPAGPPVFPPPQNPHDLGRGPLIVGMTWTFTGLAVIFTMLRVFCRNNKSRWLSSDDWLMFLAMLLQVANQILVTISFSWGMGKHDADLKRPEELVQVLRWNWMAMAPGIMVSILARVSITILLIRIFGSRKWFMYFLLALTSVQVVIAFIILICTWLQIKPVEALWNIFLPTEYRWDPRILLYLQYTGQSLYTFADLAYVVLPISIIWKLNMTLKRRLGLVFLLGLSGFTAVISIMKTVVARSSVGVVEDAQYKASLSVLWSSMEQGCVIFLGCVPPLYSNLKTGMHLATFGRLKGALYNALRSFIPLKSNLVSRDTSNRDNSEASRADYYDLDTSTHRLGGQANGRNEIKRGHVIEFDDSKSSRGLTFDSQGRRTDTFTITYNNKSSEDSGSTRSKERL</sequence>
<comment type="subcellular location">
    <subcellularLocation>
        <location evidence="1">Membrane</location>
        <topology evidence="1">Multi-pass membrane protein</topology>
    </subcellularLocation>
</comment>
<dbReference type="EMBL" id="KQ030681">
    <property type="protein sequence ID" value="KJZ69768.1"/>
    <property type="molecule type" value="Genomic_DNA"/>
</dbReference>
<evidence type="ECO:0000256" key="3">
    <source>
        <dbReference type="ARBA" id="ARBA00022989"/>
    </source>
</evidence>
<dbReference type="PANTHER" id="PTHR33048:SF155">
    <property type="entry name" value="INTEGRAL MEMBRANE PROTEIN"/>
    <property type="match status" value="1"/>
</dbReference>
<feature type="transmembrane region" description="Helical" evidence="6">
    <location>
        <begin position="60"/>
        <end position="84"/>
    </location>
</feature>
<evidence type="ECO:0000259" key="7">
    <source>
        <dbReference type="Pfam" id="PF20684"/>
    </source>
</evidence>
<evidence type="ECO:0000313" key="8">
    <source>
        <dbReference type="EMBL" id="KJZ69768.1"/>
    </source>
</evidence>
<evidence type="ECO:0000256" key="5">
    <source>
        <dbReference type="ARBA" id="ARBA00038359"/>
    </source>
</evidence>
<dbReference type="GO" id="GO:0016020">
    <property type="term" value="C:membrane"/>
    <property type="evidence" value="ECO:0007669"/>
    <property type="project" value="UniProtKB-SubCell"/>
</dbReference>
<dbReference type="OrthoDB" id="5429740at2759"/>
<accession>A0A0F7ZRK4</accession>
<proteinExistence type="inferred from homology"/>
<dbReference type="Proteomes" id="UP000054481">
    <property type="component" value="Unassembled WGS sequence"/>
</dbReference>
<keyword evidence="4 6" id="KW-0472">Membrane</keyword>
<dbReference type="AlphaFoldDB" id="A0A0F7ZRK4"/>
<comment type="similarity">
    <text evidence="5">Belongs to the SAT4 family.</text>
</comment>
<feature type="domain" description="Rhodopsin" evidence="7">
    <location>
        <begin position="44"/>
        <end position="285"/>
    </location>
</feature>
<dbReference type="PANTHER" id="PTHR33048">
    <property type="entry name" value="PTH11-LIKE INTEGRAL MEMBRANE PROTEIN (AFU_ORTHOLOGUE AFUA_5G11245)"/>
    <property type="match status" value="1"/>
</dbReference>
<keyword evidence="3 6" id="KW-1133">Transmembrane helix</keyword>
<protein>
    <recommendedName>
        <fullName evidence="7">Rhodopsin domain-containing protein</fullName>
    </recommendedName>
</protein>
<feature type="transmembrane region" description="Helical" evidence="6">
    <location>
        <begin position="140"/>
        <end position="163"/>
    </location>
</feature>
<feature type="transmembrane region" description="Helical" evidence="6">
    <location>
        <begin position="224"/>
        <end position="244"/>
    </location>
</feature>
<organism evidence="8 9">
    <name type="scientific">Hirsutella minnesotensis 3608</name>
    <dbReference type="NCBI Taxonomy" id="1043627"/>
    <lineage>
        <taxon>Eukaryota</taxon>
        <taxon>Fungi</taxon>
        <taxon>Dikarya</taxon>
        <taxon>Ascomycota</taxon>
        <taxon>Pezizomycotina</taxon>
        <taxon>Sordariomycetes</taxon>
        <taxon>Hypocreomycetidae</taxon>
        <taxon>Hypocreales</taxon>
        <taxon>Ophiocordycipitaceae</taxon>
        <taxon>Hirsutella</taxon>
    </lineage>
</organism>
<keyword evidence="9" id="KW-1185">Reference proteome</keyword>
<feature type="transmembrane region" description="Helical" evidence="6">
    <location>
        <begin position="104"/>
        <end position="128"/>
    </location>
</feature>
<feature type="transmembrane region" description="Helical" evidence="6">
    <location>
        <begin position="26"/>
        <end position="48"/>
    </location>
</feature>
<reference evidence="8 9" key="1">
    <citation type="journal article" date="2014" name="Genome Biol. Evol.">
        <title>Comparative genomics and transcriptomics analyses reveal divergent lifestyle features of nematode endoparasitic fungus Hirsutella minnesotensis.</title>
        <authorList>
            <person name="Lai Y."/>
            <person name="Liu K."/>
            <person name="Zhang X."/>
            <person name="Zhang X."/>
            <person name="Li K."/>
            <person name="Wang N."/>
            <person name="Shu C."/>
            <person name="Wu Y."/>
            <person name="Wang C."/>
            <person name="Bushley K.E."/>
            <person name="Xiang M."/>
            <person name="Liu X."/>
        </authorList>
    </citation>
    <scope>NUCLEOTIDE SEQUENCE [LARGE SCALE GENOMIC DNA]</scope>
    <source>
        <strain evidence="8 9">3608</strain>
    </source>
</reference>
<dbReference type="InterPro" id="IPR052337">
    <property type="entry name" value="SAT4-like"/>
</dbReference>
<feature type="transmembrane region" description="Helical" evidence="6">
    <location>
        <begin position="264"/>
        <end position="283"/>
    </location>
</feature>